<dbReference type="Proteomes" id="UP000309788">
    <property type="component" value="Unassembled WGS sequence"/>
</dbReference>
<dbReference type="RefSeq" id="WP_138283724.1">
    <property type="nucleotide sequence ID" value="NZ_BMGE01000004.1"/>
</dbReference>
<gene>
    <name evidence="2" type="ORF">FEM55_23260</name>
</gene>
<evidence type="ECO:0000313" key="2">
    <source>
        <dbReference type="EMBL" id="TLU89009.1"/>
    </source>
</evidence>
<feature type="transmembrane region" description="Helical" evidence="1">
    <location>
        <begin position="347"/>
        <end position="369"/>
    </location>
</feature>
<keyword evidence="1" id="KW-0812">Transmembrane</keyword>
<accession>A0A5R9K5T2</accession>
<keyword evidence="1" id="KW-1133">Transmembrane helix</keyword>
<feature type="transmembrane region" description="Helical" evidence="1">
    <location>
        <begin position="152"/>
        <end position="174"/>
    </location>
</feature>
<organism evidence="2 3">
    <name type="scientific">Dyadobacter sediminis</name>
    <dbReference type="NCBI Taxonomy" id="1493691"/>
    <lineage>
        <taxon>Bacteria</taxon>
        <taxon>Pseudomonadati</taxon>
        <taxon>Bacteroidota</taxon>
        <taxon>Cytophagia</taxon>
        <taxon>Cytophagales</taxon>
        <taxon>Spirosomataceae</taxon>
        <taxon>Dyadobacter</taxon>
    </lineage>
</organism>
<feature type="transmembrane region" description="Helical" evidence="1">
    <location>
        <begin position="186"/>
        <end position="203"/>
    </location>
</feature>
<name>A0A5R9K5T2_9BACT</name>
<reference evidence="2 3" key="1">
    <citation type="submission" date="2019-05" db="EMBL/GenBank/DDBJ databases">
        <authorList>
            <person name="Qu J.-H."/>
        </authorList>
    </citation>
    <scope>NUCLEOTIDE SEQUENCE [LARGE SCALE GENOMIC DNA]</scope>
    <source>
        <strain evidence="2 3">Z12</strain>
    </source>
</reference>
<feature type="transmembrane region" description="Helical" evidence="1">
    <location>
        <begin position="223"/>
        <end position="244"/>
    </location>
</feature>
<dbReference type="Pfam" id="PF13687">
    <property type="entry name" value="DUF4153"/>
    <property type="match status" value="1"/>
</dbReference>
<proteinExistence type="predicted"/>
<dbReference type="OrthoDB" id="9809196at2"/>
<sequence>MFQLPSLQTLAKSLLHTFTRYKWIIPIIFVKTVLLIWHNETAFDDKNSRYLLVRAIYTAFIALPLTLAVELAAERRLWRTPVKIGILAILAALLALFFFTLAPEPDQDDLYRFFLFMAGAHLLVSFAPFWGVNEPNGFWQFNKTLFLQILNATLYAVTLYIGLLIAVETVQFLFNIKFLFQIEQDLMTVIFTFFHTLFFLSKIPEPLAGLENQSDYPSGLKIFTQYVLLPLEVIYLVILYVYTGKILVQWKLPEGGVAYLVLAFSTAGILALLLLYPLRKNQHERWVNLFSHRFYLALLPLIVLLFTGIFRRINDYGITENRYLVAVLAFWLLGITVYFLFGKKEDIRWIPVTLSVICFVLPIGPWNIFQVAKNSQLEKFHDLLTEYKLLDRHGKVTGKAKMPAEDYEQVFSIARYFTSRDKEALAGYFSNLPKNRKHDYQLDNAIEDRLRDHITSSKAEDFDNYMSYSSRHASGMQSDFLIEGFDHLFFFDAVETTITTHREWQIKAEDRGRILTVYKANNKVFSIDIDKKIKELNKKFGRNNTEVPASRLFIDNQNSENRIRVIFKSIYLNGQYYSCEGVFLYSDLNHKK</sequence>
<dbReference type="InterPro" id="IPR025291">
    <property type="entry name" value="DUF4153"/>
</dbReference>
<evidence type="ECO:0000313" key="3">
    <source>
        <dbReference type="Proteomes" id="UP000309788"/>
    </source>
</evidence>
<protein>
    <submittedName>
        <fullName evidence="2">DUF4153 domain-containing protein</fullName>
    </submittedName>
</protein>
<dbReference type="EMBL" id="VCEI01000031">
    <property type="protein sequence ID" value="TLU89009.1"/>
    <property type="molecule type" value="Genomic_DNA"/>
</dbReference>
<comment type="caution">
    <text evidence="2">The sequence shown here is derived from an EMBL/GenBank/DDBJ whole genome shotgun (WGS) entry which is preliminary data.</text>
</comment>
<feature type="transmembrane region" description="Helical" evidence="1">
    <location>
        <begin position="51"/>
        <end position="72"/>
    </location>
</feature>
<feature type="transmembrane region" description="Helical" evidence="1">
    <location>
        <begin position="322"/>
        <end position="341"/>
    </location>
</feature>
<feature type="transmembrane region" description="Helical" evidence="1">
    <location>
        <begin position="113"/>
        <end position="132"/>
    </location>
</feature>
<keyword evidence="3" id="KW-1185">Reference proteome</keyword>
<keyword evidence="1" id="KW-0472">Membrane</keyword>
<feature type="transmembrane region" description="Helical" evidence="1">
    <location>
        <begin position="256"/>
        <end position="278"/>
    </location>
</feature>
<evidence type="ECO:0000256" key="1">
    <source>
        <dbReference type="SAM" id="Phobius"/>
    </source>
</evidence>
<feature type="transmembrane region" description="Helical" evidence="1">
    <location>
        <begin position="20"/>
        <end position="39"/>
    </location>
</feature>
<feature type="transmembrane region" description="Helical" evidence="1">
    <location>
        <begin position="84"/>
        <end position="101"/>
    </location>
</feature>
<dbReference type="AlphaFoldDB" id="A0A5R9K5T2"/>
<feature type="transmembrane region" description="Helical" evidence="1">
    <location>
        <begin position="290"/>
        <end position="310"/>
    </location>
</feature>